<accession>J9DPN3</accession>
<protein>
    <submittedName>
        <fullName evidence="1">Uncharacterized protein</fullName>
    </submittedName>
</protein>
<gene>
    <name evidence="1" type="ORF">EDEG_02341</name>
</gene>
<dbReference type="HOGENOM" id="CLU_574947_0_0_1"/>
<dbReference type="AlphaFoldDB" id="J9DPN3"/>
<proteinExistence type="predicted"/>
<dbReference type="VEuPathDB" id="MicrosporidiaDB:EDEG_02341"/>
<sequence>MCSERKKCLPDSNLIDTTKTSDKKPFKWNKNHIKTIKKSKPRKFKAKFNDKGCKKITTEATSAPNEAENCIETIVKNYFLKFLDIDSSFDSFEFKLEQKIENTILLIHTNKSMLVSKVKNIKKIFSNREYSEKEKKELLIKAFFDLFFESDKNGDVWCRREFILLCCLRHDFTNVLELLHSVYSQILQAGHDITIFDENTFVNVSNNNFNDFFPKLRILKNHKARLRRTFRKFVSKFRAFLESYISALKGLYKLKGKRQKIKHILFYLLIEKRTPLFESESLLSFDELGDIICCIPFLDKYENNLLYYSEYKTEIKNIDKIYQLGNSYKNRFHSYCFSDVLNDITFKRCHIKLMNLANNMTKLISDSTKNFIQNKKCRLYNSLYEEFLNSIRIDKFVFSAFKQLRTLLKNKIHYKMPLESLHALIQDDIKFTNKTVRICCIF</sequence>
<name>J9DPN3_EDHAE</name>
<evidence type="ECO:0000313" key="2">
    <source>
        <dbReference type="Proteomes" id="UP000003163"/>
    </source>
</evidence>
<dbReference type="Proteomes" id="UP000003163">
    <property type="component" value="Unassembled WGS sequence"/>
</dbReference>
<evidence type="ECO:0000313" key="1">
    <source>
        <dbReference type="EMBL" id="EJW03317.1"/>
    </source>
</evidence>
<dbReference type="EMBL" id="AFBI03000041">
    <property type="protein sequence ID" value="EJW03317.1"/>
    <property type="molecule type" value="Genomic_DNA"/>
</dbReference>
<organism evidence="1 2">
    <name type="scientific">Edhazardia aedis (strain USNM 41457)</name>
    <name type="common">Microsporidian parasite</name>
    <dbReference type="NCBI Taxonomy" id="1003232"/>
    <lineage>
        <taxon>Eukaryota</taxon>
        <taxon>Fungi</taxon>
        <taxon>Fungi incertae sedis</taxon>
        <taxon>Microsporidia</taxon>
        <taxon>Edhazardia</taxon>
    </lineage>
</organism>
<dbReference type="InParanoid" id="J9DPN3"/>
<keyword evidence="2" id="KW-1185">Reference proteome</keyword>
<reference evidence="2" key="2">
    <citation type="submission" date="2015-07" db="EMBL/GenBank/DDBJ databases">
        <title>Contrasting host-pathogen interactions and genome evolution in two generalist and specialist microsporidian pathogens of mosquitoes.</title>
        <authorList>
            <consortium name="The Broad Institute Genomics Platform"/>
            <consortium name="The Broad Institute Genome Sequencing Center for Infectious Disease"/>
            <person name="Cuomo C.A."/>
            <person name="Sanscrainte N.D."/>
            <person name="Goldberg J.M."/>
            <person name="Heiman D."/>
            <person name="Young S."/>
            <person name="Zeng Q."/>
            <person name="Becnel J.J."/>
            <person name="Birren B.W."/>
        </authorList>
    </citation>
    <scope>NUCLEOTIDE SEQUENCE [LARGE SCALE GENOMIC DNA]</scope>
    <source>
        <strain evidence="2">USNM 41457</strain>
    </source>
</reference>
<comment type="caution">
    <text evidence="1">The sequence shown here is derived from an EMBL/GenBank/DDBJ whole genome shotgun (WGS) entry which is preliminary data.</text>
</comment>
<reference evidence="1 2" key="1">
    <citation type="submission" date="2011-08" db="EMBL/GenBank/DDBJ databases">
        <authorList>
            <person name="Liu Z.J."/>
            <person name="Shi F.L."/>
            <person name="Lu J.Q."/>
            <person name="Li M."/>
            <person name="Wang Z.L."/>
        </authorList>
    </citation>
    <scope>NUCLEOTIDE SEQUENCE [LARGE SCALE GENOMIC DNA]</scope>
    <source>
        <strain evidence="1 2">USNM 41457</strain>
    </source>
</reference>